<feature type="binding site" evidence="3">
    <location>
        <position position="56"/>
    </location>
    <ligand>
        <name>ATP</name>
        <dbReference type="ChEBI" id="CHEBI:30616"/>
    </ligand>
</feature>
<dbReference type="PROSITE" id="PS00107">
    <property type="entry name" value="PROTEIN_KINASE_ATP"/>
    <property type="match status" value="1"/>
</dbReference>
<reference evidence="8" key="2">
    <citation type="submission" date="2012-11" db="EMBL/GenBank/DDBJ databases">
        <authorList>
            <person name="Kuo A."/>
            <person name="Curtis B.A."/>
            <person name="Tanifuji G."/>
            <person name="Burki F."/>
            <person name="Gruber A."/>
            <person name="Irimia M."/>
            <person name="Maruyama S."/>
            <person name="Arias M.C."/>
            <person name="Ball S.G."/>
            <person name="Gile G.H."/>
            <person name="Hirakawa Y."/>
            <person name="Hopkins J.F."/>
            <person name="Rensing S.A."/>
            <person name="Schmutz J."/>
            <person name="Symeonidi A."/>
            <person name="Elias M."/>
            <person name="Eveleigh R.J."/>
            <person name="Herman E.K."/>
            <person name="Klute M.J."/>
            <person name="Nakayama T."/>
            <person name="Obornik M."/>
            <person name="Reyes-Prieto A."/>
            <person name="Armbrust E.V."/>
            <person name="Aves S.J."/>
            <person name="Beiko R.G."/>
            <person name="Coutinho P."/>
            <person name="Dacks J.B."/>
            <person name="Durnford D.G."/>
            <person name="Fast N.M."/>
            <person name="Green B.R."/>
            <person name="Grisdale C."/>
            <person name="Hempe F."/>
            <person name="Henrissat B."/>
            <person name="Hoppner M.P."/>
            <person name="Ishida K.-I."/>
            <person name="Kim E."/>
            <person name="Koreny L."/>
            <person name="Kroth P.G."/>
            <person name="Liu Y."/>
            <person name="Malik S.-B."/>
            <person name="Maier U.G."/>
            <person name="McRose D."/>
            <person name="Mock T."/>
            <person name="Neilson J.A."/>
            <person name="Onodera N.T."/>
            <person name="Poole A.M."/>
            <person name="Pritham E.J."/>
            <person name="Richards T.A."/>
            <person name="Rocap G."/>
            <person name="Roy S.W."/>
            <person name="Sarai C."/>
            <person name="Schaack S."/>
            <person name="Shirato S."/>
            <person name="Slamovits C.H."/>
            <person name="Spencer D.F."/>
            <person name="Suzuki S."/>
            <person name="Worden A.Z."/>
            <person name="Zauner S."/>
            <person name="Barry K."/>
            <person name="Bell C."/>
            <person name="Bharti A.K."/>
            <person name="Crow J.A."/>
            <person name="Grimwood J."/>
            <person name="Kramer R."/>
            <person name="Lindquist E."/>
            <person name="Lucas S."/>
            <person name="Salamov A."/>
            <person name="McFadden G.I."/>
            <person name="Lane C.E."/>
            <person name="Keeling P.J."/>
            <person name="Gray M.W."/>
            <person name="Grigoriev I.V."/>
            <person name="Archibald J.M."/>
        </authorList>
    </citation>
    <scope>NUCLEOTIDE SEQUENCE</scope>
    <source>
        <strain evidence="8">CCMP2712</strain>
    </source>
</reference>
<dbReference type="HOGENOM" id="CLU_000288_63_0_1"/>
<dbReference type="GO" id="GO:0004674">
    <property type="term" value="F:protein serine/threonine kinase activity"/>
    <property type="evidence" value="ECO:0007669"/>
    <property type="project" value="UniProtKB-KW"/>
</dbReference>
<sequence length="374" mass="41872">MGCGSSSNTLREELKHHGKNEPIQDYYVFKEILGVGSFGVVREGLNKATGEDVAVKRIARDSKMTSTKIAQELMVMRRVNHQCCIRLIDVFYDDLHIFLIQELAAGGELLIRISKKDHFTEREAGLLFKQVLSGLEYLHRHGICHRDVKPENILLMSKDPSSPSYNDVKIADFGFASIKGHSILNTMSTPCGTPEYIAPEIVHISFDKSFQEGLYSTKVDVWSAGAILYTMLCGTSPFLCENVSKMLLMVKEGSFSFARHPWDRIGSSAKDFIKRMLTVDADSRPTASECLEDRWIASLPILPQINLNVKEPLAEYVASRRAKRLGNVALAATRIRRLSTHKFISDALGNPHVEVKSHENIDEVVATIQHPDDS</sequence>
<proteinExistence type="inferred from homology"/>
<evidence type="ECO:0000256" key="4">
    <source>
        <dbReference type="RuleBase" id="RU000304"/>
    </source>
</evidence>
<evidence type="ECO:0000313" key="6">
    <source>
        <dbReference type="EMBL" id="EKX40017.1"/>
    </source>
</evidence>
<feature type="domain" description="Protein kinase" evidence="5">
    <location>
        <begin position="27"/>
        <end position="296"/>
    </location>
</feature>
<keyword evidence="1 3" id="KW-0547">Nucleotide-binding</keyword>
<dbReference type="CDD" id="cd05117">
    <property type="entry name" value="STKc_CAMK"/>
    <property type="match status" value="1"/>
</dbReference>
<accession>L1IV81</accession>
<dbReference type="PaxDb" id="55529-EKX40017"/>
<evidence type="ECO:0000313" key="8">
    <source>
        <dbReference type="Proteomes" id="UP000011087"/>
    </source>
</evidence>
<dbReference type="Pfam" id="PF00069">
    <property type="entry name" value="Pkinase"/>
    <property type="match status" value="1"/>
</dbReference>
<keyword evidence="4" id="KW-0723">Serine/threonine-protein kinase</keyword>
<dbReference type="Gene3D" id="1.10.510.10">
    <property type="entry name" value="Transferase(Phosphotransferase) domain 1"/>
    <property type="match status" value="1"/>
</dbReference>
<dbReference type="GO" id="GO:0005524">
    <property type="term" value="F:ATP binding"/>
    <property type="evidence" value="ECO:0007669"/>
    <property type="project" value="UniProtKB-UniRule"/>
</dbReference>
<dbReference type="KEGG" id="gtt:GUITHDRAFT_114011"/>
<keyword evidence="4" id="KW-0808">Transferase</keyword>
<dbReference type="GeneID" id="17296650"/>
<evidence type="ECO:0000313" key="7">
    <source>
        <dbReference type="EnsemblProtists" id="EKX40017"/>
    </source>
</evidence>
<dbReference type="EMBL" id="JH993035">
    <property type="protein sequence ID" value="EKX40017.1"/>
    <property type="molecule type" value="Genomic_DNA"/>
</dbReference>
<organism evidence="6">
    <name type="scientific">Guillardia theta (strain CCMP2712)</name>
    <name type="common">Cryptophyte</name>
    <dbReference type="NCBI Taxonomy" id="905079"/>
    <lineage>
        <taxon>Eukaryota</taxon>
        <taxon>Cryptophyceae</taxon>
        <taxon>Pyrenomonadales</taxon>
        <taxon>Geminigeraceae</taxon>
        <taxon>Guillardia</taxon>
    </lineage>
</organism>
<keyword evidence="2 3" id="KW-0067">ATP-binding</keyword>
<dbReference type="InterPro" id="IPR011009">
    <property type="entry name" value="Kinase-like_dom_sf"/>
</dbReference>
<gene>
    <name evidence="6" type="ORF">GUITHDRAFT_114011</name>
</gene>
<keyword evidence="4" id="KW-0418">Kinase</keyword>
<dbReference type="PROSITE" id="PS50011">
    <property type="entry name" value="PROTEIN_KINASE_DOM"/>
    <property type="match status" value="1"/>
</dbReference>
<reference evidence="6 8" key="1">
    <citation type="journal article" date="2012" name="Nature">
        <title>Algal genomes reveal evolutionary mosaicism and the fate of nucleomorphs.</title>
        <authorList>
            <consortium name="DOE Joint Genome Institute"/>
            <person name="Curtis B.A."/>
            <person name="Tanifuji G."/>
            <person name="Burki F."/>
            <person name="Gruber A."/>
            <person name="Irimia M."/>
            <person name="Maruyama S."/>
            <person name="Arias M.C."/>
            <person name="Ball S.G."/>
            <person name="Gile G.H."/>
            <person name="Hirakawa Y."/>
            <person name="Hopkins J.F."/>
            <person name="Kuo A."/>
            <person name="Rensing S.A."/>
            <person name="Schmutz J."/>
            <person name="Symeonidi A."/>
            <person name="Elias M."/>
            <person name="Eveleigh R.J."/>
            <person name="Herman E.K."/>
            <person name="Klute M.J."/>
            <person name="Nakayama T."/>
            <person name="Obornik M."/>
            <person name="Reyes-Prieto A."/>
            <person name="Armbrust E.V."/>
            <person name="Aves S.J."/>
            <person name="Beiko R.G."/>
            <person name="Coutinho P."/>
            <person name="Dacks J.B."/>
            <person name="Durnford D.G."/>
            <person name="Fast N.M."/>
            <person name="Green B.R."/>
            <person name="Grisdale C.J."/>
            <person name="Hempel F."/>
            <person name="Henrissat B."/>
            <person name="Hoppner M.P."/>
            <person name="Ishida K."/>
            <person name="Kim E."/>
            <person name="Koreny L."/>
            <person name="Kroth P.G."/>
            <person name="Liu Y."/>
            <person name="Malik S.B."/>
            <person name="Maier U.G."/>
            <person name="McRose D."/>
            <person name="Mock T."/>
            <person name="Neilson J.A."/>
            <person name="Onodera N.T."/>
            <person name="Poole A.M."/>
            <person name="Pritham E.J."/>
            <person name="Richards T.A."/>
            <person name="Rocap G."/>
            <person name="Roy S.W."/>
            <person name="Sarai C."/>
            <person name="Schaack S."/>
            <person name="Shirato S."/>
            <person name="Slamovits C.H."/>
            <person name="Spencer D.F."/>
            <person name="Suzuki S."/>
            <person name="Worden A.Z."/>
            <person name="Zauner S."/>
            <person name="Barry K."/>
            <person name="Bell C."/>
            <person name="Bharti A.K."/>
            <person name="Crow J.A."/>
            <person name="Grimwood J."/>
            <person name="Kramer R."/>
            <person name="Lindquist E."/>
            <person name="Lucas S."/>
            <person name="Salamov A."/>
            <person name="McFadden G.I."/>
            <person name="Lane C.E."/>
            <person name="Keeling P.J."/>
            <person name="Gray M.W."/>
            <person name="Grigoriev I.V."/>
            <person name="Archibald J.M."/>
        </authorList>
    </citation>
    <scope>NUCLEOTIDE SEQUENCE</scope>
    <source>
        <strain evidence="6 8">CCMP2712</strain>
    </source>
</reference>
<dbReference type="AlphaFoldDB" id="L1IV81"/>
<name>L1IV81_GUITC</name>
<dbReference type="FunFam" id="1.10.510.10:FF:000571">
    <property type="entry name" value="Maternal embryonic leucine zipper kinase"/>
    <property type="match status" value="1"/>
</dbReference>
<dbReference type="EnsemblProtists" id="EKX40017">
    <property type="protein sequence ID" value="EKX40017"/>
    <property type="gene ID" value="GUITHDRAFT_114011"/>
</dbReference>
<dbReference type="STRING" id="905079.L1IV81"/>
<evidence type="ECO:0000259" key="5">
    <source>
        <dbReference type="PROSITE" id="PS50011"/>
    </source>
</evidence>
<dbReference type="InterPro" id="IPR008271">
    <property type="entry name" value="Ser/Thr_kinase_AS"/>
</dbReference>
<comment type="similarity">
    <text evidence="4">Belongs to the protein kinase superfamily.</text>
</comment>
<evidence type="ECO:0000256" key="3">
    <source>
        <dbReference type="PROSITE-ProRule" id="PRU10141"/>
    </source>
</evidence>
<dbReference type="OrthoDB" id="40902at2759"/>
<dbReference type="PROSITE" id="PS00108">
    <property type="entry name" value="PROTEIN_KINASE_ST"/>
    <property type="match status" value="1"/>
</dbReference>
<evidence type="ECO:0000256" key="2">
    <source>
        <dbReference type="ARBA" id="ARBA00022840"/>
    </source>
</evidence>
<dbReference type="InterPro" id="IPR000719">
    <property type="entry name" value="Prot_kinase_dom"/>
</dbReference>
<dbReference type="eggNOG" id="KOG0032">
    <property type="taxonomic scope" value="Eukaryota"/>
</dbReference>
<dbReference type="PANTHER" id="PTHR24347">
    <property type="entry name" value="SERINE/THREONINE-PROTEIN KINASE"/>
    <property type="match status" value="1"/>
</dbReference>
<evidence type="ECO:0000256" key="1">
    <source>
        <dbReference type="ARBA" id="ARBA00022741"/>
    </source>
</evidence>
<protein>
    <recommendedName>
        <fullName evidence="5">Protein kinase domain-containing protein</fullName>
    </recommendedName>
</protein>
<dbReference type="Proteomes" id="UP000011087">
    <property type="component" value="Unassembled WGS sequence"/>
</dbReference>
<dbReference type="SMART" id="SM00220">
    <property type="entry name" value="S_TKc"/>
    <property type="match status" value="1"/>
</dbReference>
<dbReference type="RefSeq" id="XP_005826997.1">
    <property type="nucleotide sequence ID" value="XM_005826940.1"/>
</dbReference>
<dbReference type="InterPro" id="IPR017441">
    <property type="entry name" value="Protein_kinase_ATP_BS"/>
</dbReference>
<keyword evidence="8" id="KW-1185">Reference proteome</keyword>
<dbReference type="SUPFAM" id="SSF56112">
    <property type="entry name" value="Protein kinase-like (PK-like)"/>
    <property type="match status" value="1"/>
</dbReference>
<reference evidence="7" key="3">
    <citation type="submission" date="2015-06" db="UniProtKB">
        <authorList>
            <consortium name="EnsemblProtists"/>
        </authorList>
    </citation>
    <scope>IDENTIFICATION</scope>
</reference>
<dbReference type="OMA" id="HEECKRE"/>